<dbReference type="EMBL" id="CAVMJV010000016">
    <property type="protein sequence ID" value="CAK5057095.1"/>
    <property type="molecule type" value="Genomic_DNA"/>
</dbReference>
<dbReference type="Proteomes" id="UP001497535">
    <property type="component" value="Unassembled WGS sequence"/>
</dbReference>
<comment type="caution">
    <text evidence="1">The sequence shown here is derived from an EMBL/GenBank/DDBJ whole genome shotgun (WGS) entry which is preliminary data.</text>
</comment>
<proteinExistence type="predicted"/>
<reference evidence="1" key="1">
    <citation type="submission" date="2023-11" db="EMBL/GenBank/DDBJ databases">
        <authorList>
            <person name="Poullet M."/>
        </authorList>
    </citation>
    <scope>NUCLEOTIDE SEQUENCE</scope>
    <source>
        <strain evidence="1">E1834</strain>
    </source>
</reference>
<keyword evidence="2" id="KW-1185">Reference proteome</keyword>
<evidence type="ECO:0000313" key="1">
    <source>
        <dbReference type="EMBL" id="CAK5057095.1"/>
    </source>
</evidence>
<protein>
    <submittedName>
        <fullName evidence="1">Uncharacterized protein</fullName>
    </submittedName>
</protein>
<accession>A0ACB0YPS0</accession>
<evidence type="ECO:0000313" key="2">
    <source>
        <dbReference type="Proteomes" id="UP001497535"/>
    </source>
</evidence>
<sequence length="145" mass="17225">MATADNHCCYYILKLPTIPKNIEEMIIVRCWLERLLTCSFDHCIFNKIVFNREMLNILFETPPKFHVNKPSLSPNKNTFENMLDFIMNHLANTSFLAIKFIYYDNAEQYINILFNILINEGDKFPRISLRRGKLTRLYELIVEVN</sequence>
<gene>
    <name evidence="1" type="ORF">MENTE1834_LOCUS15095</name>
</gene>
<organism evidence="1 2">
    <name type="scientific">Meloidogyne enterolobii</name>
    <name type="common">Root-knot nematode worm</name>
    <name type="synonym">Meloidogyne mayaguensis</name>
    <dbReference type="NCBI Taxonomy" id="390850"/>
    <lineage>
        <taxon>Eukaryota</taxon>
        <taxon>Metazoa</taxon>
        <taxon>Ecdysozoa</taxon>
        <taxon>Nematoda</taxon>
        <taxon>Chromadorea</taxon>
        <taxon>Rhabditida</taxon>
        <taxon>Tylenchina</taxon>
        <taxon>Tylenchomorpha</taxon>
        <taxon>Tylenchoidea</taxon>
        <taxon>Meloidogynidae</taxon>
        <taxon>Meloidogyninae</taxon>
        <taxon>Meloidogyne</taxon>
    </lineage>
</organism>
<name>A0ACB0YPS0_MELEN</name>